<gene>
    <name evidence="2" type="ORF">H8D96_15110</name>
</gene>
<dbReference type="Proteomes" id="UP000605201">
    <property type="component" value="Unassembled WGS sequence"/>
</dbReference>
<evidence type="ECO:0000313" key="2">
    <source>
        <dbReference type="EMBL" id="MBC8433237.1"/>
    </source>
</evidence>
<dbReference type="InterPro" id="IPR012902">
    <property type="entry name" value="N_methyl_site"/>
</dbReference>
<accession>A0A8J6TUV6</accession>
<protein>
    <submittedName>
        <fullName evidence="2">Type II secretion system protein</fullName>
    </submittedName>
</protein>
<dbReference type="NCBIfam" id="TIGR02532">
    <property type="entry name" value="IV_pilin_GFxxxE"/>
    <property type="match status" value="1"/>
</dbReference>
<dbReference type="PROSITE" id="PS00409">
    <property type="entry name" value="PROKAR_NTER_METHYL"/>
    <property type="match status" value="1"/>
</dbReference>
<dbReference type="AlphaFoldDB" id="A0A8J6TUV6"/>
<feature type="region of interest" description="Disordered" evidence="1">
    <location>
        <begin position="123"/>
        <end position="205"/>
    </location>
</feature>
<sequence>MKMFTEEGLTLVELLMAIAIFGLIATGATTLLSASLGAQAQGEANYKLYQEGLIIMERLTSEVKTTTLLHIPNNHTPIRTILAFSANINEDGDSYFGDALFPRIDEDSDNLLFFNGYGIPGLDDDGDGTVDEIGSGKNDDDEDGVVDEEILDGLDDDGDGDIDEDLTNDSNGDASPGISGMDDDGDLAVDEGNYQDDDEDGTMNEDPPNLILYSFDAPNTTLYKVTPDSDDGMTSAVYATISNRVTFFQTTYLDPDKILIELTLTNADGKTAVFSEYVSPRNRYQKTGKRVR</sequence>
<evidence type="ECO:0000256" key="1">
    <source>
        <dbReference type="SAM" id="MobiDB-lite"/>
    </source>
</evidence>
<evidence type="ECO:0000313" key="3">
    <source>
        <dbReference type="Proteomes" id="UP000605201"/>
    </source>
</evidence>
<reference evidence="2 3" key="1">
    <citation type="submission" date="2020-08" db="EMBL/GenBank/DDBJ databases">
        <title>Bridging the membrane lipid divide: bacteria of the FCB group superphylum have the potential to synthesize archaeal ether lipids.</title>
        <authorList>
            <person name="Villanueva L."/>
            <person name="Von Meijenfeldt F.A.B."/>
            <person name="Westbye A.B."/>
            <person name="Yadav S."/>
            <person name="Hopmans E.C."/>
            <person name="Dutilh B.E."/>
            <person name="Sinninghe Damste J.S."/>
        </authorList>
    </citation>
    <scope>NUCLEOTIDE SEQUENCE [LARGE SCALE GENOMIC DNA]</scope>
    <source>
        <strain evidence="2">NIOZ-UU17</strain>
    </source>
</reference>
<proteinExistence type="predicted"/>
<feature type="compositionally biased region" description="Acidic residues" evidence="1">
    <location>
        <begin position="181"/>
        <end position="203"/>
    </location>
</feature>
<organism evidence="2 3">
    <name type="scientific">Candidatus Desulfatibia vada</name>
    <dbReference type="NCBI Taxonomy" id="2841696"/>
    <lineage>
        <taxon>Bacteria</taxon>
        <taxon>Pseudomonadati</taxon>
        <taxon>Thermodesulfobacteriota</taxon>
        <taxon>Desulfobacteria</taxon>
        <taxon>Desulfobacterales</taxon>
        <taxon>Desulfobacterales incertae sedis</taxon>
        <taxon>Candidatus Desulfatibia</taxon>
    </lineage>
</organism>
<name>A0A8J6TUV6_9BACT</name>
<feature type="compositionally biased region" description="Acidic residues" evidence="1">
    <location>
        <begin position="139"/>
        <end position="167"/>
    </location>
</feature>
<dbReference type="EMBL" id="JACNIG010000284">
    <property type="protein sequence ID" value="MBC8433237.1"/>
    <property type="molecule type" value="Genomic_DNA"/>
</dbReference>
<comment type="caution">
    <text evidence="2">The sequence shown here is derived from an EMBL/GenBank/DDBJ whole genome shotgun (WGS) entry which is preliminary data.</text>
</comment>
<dbReference type="Pfam" id="PF07963">
    <property type="entry name" value="N_methyl"/>
    <property type="match status" value="1"/>
</dbReference>